<name>A0A0F9A998_9ZZZZ</name>
<dbReference type="AlphaFoldDB" id="A0A0F9A998"/>
<protein>
    <submittedName>
        <fullName evidence="1">Uncharacterized protein</fullName>
    </submittedName>
</protein>
<comment type="caution">
    <text evidence="1">The sequence shown here is derived from an EMBL/GenBank/DDBJ whole genome shotgun (WGS) entry which is preliminary data.</text>
</comment>
<gene>
    <name evidence="1" type="ORF">LCGC14_2679880</name>
</gene>
<reference evidence="1" key="1">
    <citation type="journal article" date="2015" name="Nature">
        <title>Complex archaea that bridge the gap between prokaryotes and eukaryotes.</title>
        <authorList>
            <person name="Spang A."/>
            <person name="Saw J.H."/>
            <person name="Jorgensen S.L."/>
            <person name="Zaremba-Niedzwiedzka K."/>
            <person name="Martijn J."/>
            <person name="Lind A.E."/>
            <person name="van Eijk R."/>
            <person name="Schleper C."/>
            <person name="Guy L."/>
            <person name="Ettema T.J."/>
        </authorList>
    </citation>
    <scope>NUCLEOTIDE SEQUENCE</scope>
</reference>
<evidence type="ECO:0000313" key="1">
    <source>
        <dbReference type="EMBL" id="KKK94735.1"/>
    </source>
</evidence>
<proteinExistence type="predicted"/>
<feature type="non-terminal residue" evidence="1">
    <location>
        <position position="1"/>
    </location>
</feature>
<sequence>FIKSFNGYWDYCSITQVLDLNLQNSSLFFKDFYPSIEIKVFFVNTPKKAYCW</sequence>
<accession>A0A0F9A998</accession>
<organism evidence="1">
    <name type="scientific">marine sediment metagenome</name>
    <dbReference type="NCBI Taxonomy" id="412755"/>
    <lineage>
        <taxon>unclassified sequences</taxon>
        <taxon>metagenomes</taxon>
        <taxon>ecological metagenomes</taxon>
    </lineage>
</organism>
<dbReference type="EMBL" id="LAZR01047216">
    <property type="protein sequence ID" value="KKK94735.1"/>
    <property type="molecule type" value="Genomic_DNA"/>
</dbReference>